<reference evidence="1" key="1">
    <citation type="submission" date="2021-05" db="EMBL/GenBank/DDBJ databases">
        <authorList>
            <person name="Pietrasiak N."/>
            <person name="Ward R."/>
            <person name="Stajich J.E."/>
            <person name="Kurbessoian T."/>
        </authorList>
    </citation>
    <scope>NUCLEOTIDE SEQUENCE</scope>
    <source>
        <strain evidence="1">UHER 2000/2452</strain>
    </source>
</reference>
<gene>
    <name evidence="1" type="ORF">KME15_05540</name>
</gene>
<sequence length="100" mass="11279">MLPQRPPVVILAPRIEQDVIEQDLAIAVETPAARHSTQLGRILLKNRMVLPSQLGAALAAQMLYSKKLGEVLIERQLISEEQLGDALREQLLRRRGHWVI</sequence>
<name>A0A951ULC5_9CYAN</name>
<dbReference type="AlphaFoldDB" id="A0A951ULC5"/>
<dbReference type="EMBL" id="JAHHHD010000004">
    <property type="protein sequence ID" value="MBW4658115.1"/>
    <property type="molecule type" value="Genomic_DNA"/>
</dbReference>
<dbReference type="SUPFAM" id="SSF160246">
    <property type="entry name" value="EspE N-terminal domain-like"/>
    <property type="match status" value="1"/>
</dbReference>
<accession>A0A951ULC5</accession>
<protein>
    <submittedName>
        <fullName evidence="1">Uncharacterized protein</fullName>
    </submittedName>
</protein>
<organism evidence="1 2">
    <name type="scientific">Drouetiella hepatica Uher 2000/2452</name>
    <dbReference type="NCBI Taxonomy" id="904376"/>
    <lineage>
        <taxon>Bacteria</taxon>
        <taxon>Bacillati</taxon>
        <taxon>Cyanobacteriota</taxon>
        <taxon>Cyanophyceae</taxon>
        <taxon>Oculatellales</taxon>
        <taxon>Oculatellaceae</taxon>
        <taxon>Drouetiella</taxon>
    </lineage>
</organism>
<reference evidence="1" key="2">
    <citation type="journal article" date="2022" name="Microbiol. Resour. Announc.">
        <title>Metagenome Sequencing to Explore Phylogenomics of Terrestrial Cyanobacteria.</title>
        <authorList>
            <person name="Ward R.D."/>
            <person name="Stajich J.E."/>
            <person name="Johansen J.R."/>
            <person name="Huntemann M."/>
            <person name="Clum A."/>
            <person name="Foster B."/>
            <person name="Foster B."/>
            <person name="Roux S."/>
            <person name="Palaniappan K."/>
            <person name="Varghese N."/>
            <person name="Mukherjee S."/>
            <person name="Reddy T.B.K."/>
            <person name="Daum C."/>
            <person name="Copeland A."/>
            <person name="Chen I.A."/>
            <person name="Ivanova N.N."/>
            <person name="Kyrpides N.C."/>
            <person name="Shapiro N."/>
            <person name="Eloe-Fadrosh E.A."/>
            <person name="Pietrasiak N."/>
        </authorList>
    </citation>
    <scope>NUCLEOTIDE SEQUENCE</scope>
    <source>
        <strain evidence="1">UHER 2000/2452</strain>
    </source>
</reference>
<comment type="caution">
    <text evidence="1">The sequence shown here is derived from an EMBL/GenBank/DDBJ whole genome shotgun (WGS) entry which is preliminary data.</text>
</comment>
<evidence type="ECO:0000313" key="2">
    <source>
        <dbReference type="Proteomes" id="UP000757435"/>
    </source>
</evidence>
<dbReference type="Proteomes" id="UP000757435">
    <property type="component" value="Unassembled WGS sequence"/>
</dbReference>
<proteinExistence type="predicted"/>
<evidence type="ECO:0000313" key="1">
    <source>
        <dbReference type="EMBL" id="MBW4658115.1"/>
    </source>
</evidence>
<dbReference type="InterPro" id="IPR037257">
    <property type="entry name" value="T2SS_E_N_sf"/>
</dbReference>